<feature type="compositionally biased region" description="Acidic residues" evidence="2">
    <location>
        <begin position="72"/>
        <end position="90"/>
    </location>
</feature>
<dbReference type="EMBL" id="JACCBN010000001">
    <property type="protein sequence ID" value="NYD36720.1"/>
    <property type="molecule type" value="Genomic_DNA"/>
</dbReference>
<reference evidence="3 4" key="1">
    <citation type="submission" date="2020-07" db="EMBL/GenBank/DDBJ databases">
        <title>Sequencing the genomes of 1000 actinobacteria strains.</title>
        <authorList>
            <person name="Klenk H.-P."/>
        </authorList>
    </citation>
    <scope>NUCLEOTIDE SEQUENCE [LARGE SCALE GENOMIC DNA]</scope>
    <source>
        <strain evidence="3 4">DSM 45772</strain>
    </source>
</reference>
<evidence type="ECO:0000313" key="3">
    <source>
        <dbReference type="EMBL" id="NYD36720.1"/>
    </source>
</evidence>
<comment type="caution">
    <text evidence="3">The sequence shown here is derived from an EMBL/GenBank/DDBJ whole genome shotgun (WGS) entry which is preliminary data.</text>
</comment>
<accession>A0A7Y9DWH3</accession>
<sequence length="90" mass="9971">MAALNIKNDETYALARQLADETGESLTEAVTTAVKERLARLALRTEDDEFEARLAAIREIAADAAARWGPYDPDEDPTAFLYDEETGLPR</sequence>
<organism evidence="3 4">
    <name type="scientific">Actinomycetospora corticicola</name>
    <dbReference type="NCBI Taxonomy" id="663602"/>
    <lineage>
        <taxon>Bacteria</taxon>
        <taxon>Bacillati</taxon>
        <taxon>Actinomycetota</taxon>
        <taxon>Actinomycetes</taxon>
        <taxon>Pseudonocardiales</taxon>
        <taxon>Pseudonocardiaceae</taxon>
        <taxon>Actinomycetospora</taxon>
    </lineage>
</organism>
<proteinExistence type="predicted"/>
<keyword evidence="1" id="KW-1277">Toxin-antitoxin system</keyword>
<gene>
    <name evidence="3" type="ORF">BJ983_002822</name>
</gene>
<name>A0A7Y9DWH3_9PSEU</name>
<feature type="region of interest" description="Disordered" evidence="2">
    <location>
        <begin position="68"/>
        <end position="90"/>
    </location>
</feature>
<protein>
    <submittedName>
        <fullName evidence="3">Antitoxin VapB</fullName>
    </submittedName>
</protein>
<keyword evidence="4" id="KW-1185">Reference proteome</keyword>
<evidence type="ECO:0000313" key="4">
    <source>
        <dbReference type="Proteomes" id="UP000535890"/>
    </source>
</evidence>
<evidence type="ECO:0000256" key="2">
    <source>
        <dbReference type="SAM" id="MobiDB-lite"/>
    </source>
</evidence>
<dbReference type="Proteomes" id="UP000535890">
    <property type="component" value="Unassembled WGS sequence"/>
</dbReference>
<dbReference type="AlphaFoldDB" id="A0A7Y9DWH3"/>
<dbReference type="InterPro" id="IPR011660">
    <property type="entry name" value="VapB-like"/>
</dbReference>
<dbReference type="RefSeq" id="WP_179794353.1">
    <property type="nucleotide sequence ID" value="NZ_BAABHP010000021.1"/>
</dbReference>
<dbReference type="Pfam" id="PF07704">
    <property type="entry name" value="PSK_trans_fac"/>
    <property type="match status" value="1"/>
</dbReference>
<evidence type="ECO:0000256" key="1">
    <source>
        <dbReference type="ARBA" id="ARBA00022649"/>
    </source>
</evidence>